<sequence length="225" mass="24642">MVAVKRKVLDVIADPAPASSSNSLHSNSLDRRTKAIRSCSNWNSALLHGRRTRGPQWDYATASYHVSKGSTEYYKGVTRIQSDESNPTATSNPSSAPNHYALNPSSQFPPGFQSRATLNIQVSGHPHQHPHAFQQDPEQFQNRLIRHSSQHSQGSSHGRPMGNPAQPTPYSIHPAHLQLAGMPQQAFNNLPNPSDPKSAMFTTPGANYKGHPIPQNTGKYERGPS</sequence>
<dbReference type="EMBL" id="VDEP01000270">
    <property type="protein sequence ID" value="KAA1116944.1"/>
    <property type="molecule type" value="Genomic_DNA"/>
</dbReference>
<accession>A0A5B0P9S2</accession>
<feature type="region of interest" description="Disordered" evidence="1">
    <location>
        <begin position="146"/>
        <end position="225"/>
    </location>
</feature>
<keyword evidence="4" id="KW-1185">Reference proteome</keyword>
<evidence type="ECO:0000313" key="5">
    <source>
        <dbReference type="Proteomes" id="UP000325313"/>
    </source>
</evidence>
<evidence type="ECO:0000313" key="2">
    <source>
        <dbReference type="EMBL" id="KAA1098091.1"/>
    </source>
</evidence>
<gene>
    <name evidence="2" type="ORF">PGT21_028185</name>
    <name evidence="3" type="ORF">PGTUg99_031641</name>
</gene>
<dbReference type="EMBL" id="VSWC01000066">
    <property type="protein sequence ID" value="KAA1098091.1"/>
    <property type="molecule type" value="Genomic_DNA"/>
</dbReference>
<comment type="caution">
    <text evidence="2">The sequence shown here is derived from an EMBL/GenBank/DDBJ whole genome shotgun (WGS) entry which is preliminary data.</text>
</comment>
<feature type="region of interest" description="Disordered" evidence="1">
    <location>
        <begin position="80"/>
        <end position="113"/>
    </location>
</feature>
<dbReference type="OrthoDB" id="5550090at2759"/>
<reference evidence="4 5" key="1">
    <citation type="submission" date="2019-05" db="EMBL/GenBank/DDBJ databases">
        <title>Emergence of the Ug99 lineage of the wheat stem rust pathogen through somatic hybridization.</title>
        <authorList>
            <person name="Li F."/>
            <person name="Upadhyaya N.M."/>
            <person name="Sperschneider J."/>
            <person name="Matny O."/>
            <person name="Nguyen-Phuc H."/>
            <person name="Mago R."/>
            <person name="Raley C."/>
            <person name="Miller M.E."/>
            <person name="Silverstein K.A.T."/>
            <person name="Henningsen E."/>
            <person name="Hirsch C.D."/>
            <person name="Visser B."/>
            <person name="Pretorius Z.A."/>
            <person name="Steffenson B.J."/>
            <person name="Schwessinger B."/>
            <person name="Dodds P.N."/>
            <person name="Figueroa M."/>
        </authorList>
    </citation>
    <scope>NUCLEOTIDE SEQUENCE [LARGE SCALE GENOMIC DNA]</scope>
    <source>
        <strain evidence="2">21-0</strain>
        <strain evidence="3 5">Ug99</strain>
    </source>
</reference>
<evidence type="ECO:0000256" key="1">
    <source>
        <dbReference type="SAM" id="MobiDB-lite"/>
    </source>
</evidence>
<evidence type="ECO:0000313" key="3">
    <source>
        <dbReference type="EMBL" id="KAA1116944.1"/>
    </source>
</evidence>
<proteinExistence type="predicted"/>
<organism evidence="2 4">
    <name type="scientific">Puccinia graminis f. sp. tritici</name>
    <dbReference type="NCBI Taxonomy" id="56615"/>
    <lineage>
        <taxon>Eukaryota</taxon>
        <taxon>Fungi</taxon>
        <taxon>Dikarya</taxon>
        <taxon>Basidiomycota</taxon>
        <taxon>Pucciniomycotina</taxon>
        <taxon>Pucciniomycetes</taxon>
        <taxon>Pucciniales</taxon>
        <taxon>Pucciniaceae</taxon>
        <taxon>Puccinia</taxon>
    </lineage>
</organism>
<dbReference type="AlphaFoldDB" id="A0A5B0P9S2"/>
<name>A0A5B0P9S2_PUCGR</name>
<dbReference type="Proteomes" id="UP000324748">
    <property type="component" value="Unassembled WGS sequence"/>
</dbReference>
<dbReference type="Proteomes" id="UP000325313">
    <property type="component" value="Unassembled WGS sequence"/>
</dbReference>
<evidence type="ECO:0000313" key="4">
    <source>
        <dbReference type="Proteomes" id="UP000324748"/>
    </source>
</evidence>
<protein>
    <submittedName>
        <fullName evidence="2">Uncharacterized protein</fullName>
    </submittedName>
</protein>